<dbReference type="InterPro" id="IPR021074">
    <property type="entry name" value="Formate_DH_dsu"/>
</dbReference>
<accession>A0A1X9ND59</accession>
<protein>
    <recommendedName>
        <fullName evidence="3">Formate dehydrogenase</fullName>
    </recommendedName>
</protein>
<sequence length="71" mass="7878">MSSELDHLIKMINQIASNIAIGENDTVASEKVADHIRRFWAKSMKQQIISYVEQGGDQLQPAAIAAVRLLN</sequence>
<keyword evidence="2" id="KW-1185">Reference proteome</keyword>
<dbReference type="Proteomes" id="UP000193450">
    <property type="component" value="Chromosome"/>
</dbReference>
<reference evidence="1 2" key="1">
    <citation type="submission" date="2016-11" db="EMBL/GenBank/DDBJ databases">
        <title>Trade-off between light-utilization and light-protection in marine flavobacteria.</title>
        <authorList>
            <person name="Kumagai Y."/>
        </authorList>
    </citation>
    <scope>NUCLEOTIDE SEQUENCE [LARGE SCALE GENOMIC DNA]</scope>
    <source>
        <strain evidence="1 2">NBRC 107125</strain>
    </source>
</reference>
<evidence type="ECO:0000313" key="2">
    <source>
        <dbReference type="Proteomes" id="UP000193450"/>
    </source>
</evidence>
<dbReference type="OrthoDB" id="8527650at2"/>
<dbReference type="AlphaFoldDB" id="A0A1X9ND59"/>
<name>A0A1X9ND59_9GAMM</name>
<dbReference type="KEGG" id="osg:BST96_18840"/>
<dbReference type="RefSeq" id="WP_085760170.1">
    <property type="nucleotide sequence ID" value="NZ_CP019343.1"/>
</dbReference>
<evidence type="ECO:0008006" key="3">
    <source>
        <dbReference type="Google" id="ProtNLM"/>
    </source>
</evidence>
<organism evidence="1 2">
    <name type="scientific">Oceanicoccus sagamiensis</name>
    <dbReference type="NCBI Taxonomy" id="716816"/>
    <lineage>
        <taxon>Bacteria</taxon>
        <taxon>Pseudomonadati</taxon>
        <taxon>Pseudomonadota</taxon>
        <taxon>Gammaproteobacteria</taxon>
        <taxon>Cellvibrionales</taxon>
        <taxon>Spongiibacteraceae</taxon>
        <taxon>Oceanicoccus</taxon>
    </lineage>
</organism>
<evidence type="ECO:0000313" key="1">
    <source>
        <dbReference type="EMBL" id="ARN75970.1"/>
    </source>
</evidence>
<gene>
    <name evidence="1" type="ORF">BST96_18840</name>
</gene>
<dbReference type="Pfam" id="PF11390">
    <property type="entry name" value="FdsD"/>
    <property type="match status" value="1"/>
</dbReference>
<dbReference type="EMBL" id="CP019343">
    <property type="protein sequence ID" value="ARN75970.1"/>
    <property type="molecule type" value="Genomic_DNA"/>
</dbReference>
<dbReference type="STRING" id="716816.BST96_18840"/>
<proteinExistence type="predicted"/>